<proteinExistence type="predicted"/>
<dbReference type="GO" id="GO:0006310">
    <property type="term" value="P:DNA recombination"/>
    <property type="evidence" value="ECO:0007669"/>
    <property type="project" value="InterPro"/>
</dbReference>
<reference evidence="1" key="1">
    <citation type="journal article" date="2016" name="Front. Microbiol.">
        <title>Genome Sequence of the Piezophilic, Mesophilic Sulfate-Reducing Bacterium Desulfovibrio indicus J2T.</title>
        <authorList>
            <person name="Cao J."/>
            <person name="Maignien L."/>
            <person name="Shao Z."/>
            <person name="Alain K."/>
            <person name="Jebbar M."/>
        </authorList>
    </citation>
    <scope>NUCLEOTIDE SEQUENCE</scope>
    <source>
        <strain evidence="1">DSM 16372</strain>
    </source>
</reference>
<dbReference type="Gene3D" id="3.30.1330.70">
    <property type="entry name" value="Holliday junction resolvase RusA"/>
    <property type="match status" value="1"/>
</dbReference>
<keyword evidence="2" id="KW-1185">Reference proteome</keyword>
<organism evidence="1 2">
    <name type="scientific">Methylobacterium hispanicum</name>
    <dbReference type="NCBI Taxonomy" id="270350"/>
    <lineage>
        <taxon>Bacteria</taxon>
        <taxon>Pseudomonadati</taxon>
        <taxon>Pseudomonadota</taxon>
        <taxon>Alphaproteobacteria</taxon>
        <taxon>Hyphomicrobiales</taxon>
        <taxon>Methylobacteriaceae</taxon>
        <taxon>Methylobacterium</taxon>
    </lineage>
</organism>
<accession>A0AAV4ZP91</accession>
<dbReference type="GO" id="GO:0006281">
    <property type="term" value="P:DNA repair"/>
    <property type="evidence" value="ECO:0007669"/>
    <property type="project" value="InterPro"/>
</dbReference>
<dbReference type="GO" id="GO:0000287">
    <property type="term" value="F:magnesium ion binding"/>
    <property type="evidence" value="ECO:0007669"/>
    <property type="project" value="InterPro"/>
</dbReference>
<dbReference type="SUPFAM" id="SSF103084">
    <property type="entry name" value="Holliday junction resolvase RusA"/>
    <property type="match status" value="1"/>
</dbReference>
<dbReference type="AlphaFoldDB" id="A0AAV4ZP91"/>
<gene>
    <name evidence="1" type="ORF">BHAOGJBA_3561</name>
</gene>
<name>A0AAV4ZP91_9HYPH</name>
<dbReference type="InterPro" id="IPR036614">
    <property type="entry name" value="RusA-like_sf"/>
</dbReference>
<dbReference type="Proteomes" id="UP001055247">
    <property type="component" value="Unassembled WGS sequence"/>
</dbReference>
<comment type="caution">
    <text evidence="1">The sequence shown here is derived from an EMBL/GenBank/DDBJ whole genome shotgun (WGS) entry which is preliminary data.</text>
</comment>
<dbReference type="RefSeq" id="WP_066924518.1">
    <property type="nucleotide sequence ID" value="NZ_BPQO01000015.1"/>
</dbReference>
<dbReference type="Pfam" id="PF05866">
    <property type="entry name" value="RusA"/>
    <property type="match status" value="1"/>
</dbReference>
<dbReference type="InterPro" id="IPR008822">
    <property type="entry name" value="Endonuclease_RusA-like"/>
</dbReference>
<evidence type="ECO:0000313" key="1">
    <source>
        <dbReference type="EMBL" id="GJD90027.1"/>
    </source>
</evidence>
<sequence>MSDSDQNALYPFEVVVEGTPISLQGSGTSKERWKATVKTAGQNRARATDEIGFLYSAPVALTIFYLAAAPMVGDVDNIVKPIMDALINVAYADDRFVERVIVQKFEPGVDWEFIDPSDQLATALEATPPVVYIRVIDDLSWRQAQ</sequence>
<evidence type="ECO:0000313" key="2">
    <source>
        <dbReference type="Proteomes" id="UP001055247"/>
    </source>
</evidence>
<dbReference type="EMBL" id="BPQO01000015">
    <property type="protein sequence ID" value="GJD90027.1"/>
    <property type="molecule type" value="Genomic_DNA"/>
</dbReference>
<reference evidence="1" key="2">
    <citation type="submission" date="2021-08" db="EMBL/GenBank/DDBJ databases">
        <authorList>
            <person name="Tani A."/>
            <person name="Ola A."/>
            <person name="Ogura Y."/>
            <person name="Katsura K."/>
            <person name="Hayashi T."/>
        </authorList>
    </citation>
    <scope>NUCLEOTIDE SEQUENCE</scope>
    <source>
        <strain evidence="1">DSM 16372</strain>
    </source>
</reference>
<protein>
    <submittedName>
        <fullName evidence="1">Uncharacterized protein</fullName>
    </submittedName>
</protein>